<feature type="transmembrane region" description="Helical" evidence="1">
    <location>
        <begin position="7"/>
        <end position="26"/>
    </location>
</feature>
<accession>A0A4V1M617</accession>
<name>A0A4V1M617_9BACT</name>
<feature type="transmembrane region" description="Helical" evidence="1">
    <location>
        <begin position="300"/>
        <end position="321"/>
    </location>
</feature>
<dbReference type="AlphaFoldDB" id="A0A4V1M617"/>
<gene>
    <name evidence="2" type="ORF">ESB00_17335</name>
</gene>
<keyword evidence="3" id="KW-1185">Reference proteome</keyword>
<evidence type="ECO:0008006" key="4">
    <source>
        <dbReference type="Google" id="ProtNLM"/>
    </source>
</evidence>
<feature type="transmembrane region" description="Helical" evidence="1">
    <location>
        <begin position="393"/>
        <end position="413"/>
    </location>
</feature>
<feature type="transmembrane region" description="Helical" evidence="1">
    <location>
        <begin position="155"/>
        <end position="176"/>
    </location>
</feature>
<feature type="transmembrane region" description="Helical" evidence="1">
    <location>
        <begin position="425"/>
        <end position="445"/>
    </location>
</feature>
<evidence type="ECO:0000256" key="1">
    <source>
        <dbReference type="SAM" id="Phobius"/>
    </source>
</evidence>
<keyword evidence="1" id="KW-0472">Membrane</keyword>
<evidence type="ECO:0000313" key="3">
    <source>
        <dbReference type="Proteomes" id="UP000290218"/>
    </source>
</evidence>
<reference evidence="2 3" key="1">
    <citation type="submission" date="2019-01" db="EMBL/GenBank/DDBJ databases">
        <title>Lacunisphaera sp. strain TWA-58.</title>
        <authorList>
            <person name="Chen W.-M."/>
        </authorList>
    </citation>
    <scope>NUCLEOTIDE SEQUENCE [LARGE SCALE GENOMIC DNA]</scope>
    <source>
        <strain evidence="2 3">TWA-58</strain>
    </source>
</reference>
<dbReference type="EMBL" id="SDHX01000002">
    <property type="protein sequence ID" value="RXK53456.1"/>
    <property type="molecule type" value="Genomic_DNA"/>
</dbReference>
<evidence type="ECO:0000313" key="2">
    <source>
        <dbReference type="EMBL" id="RXK53456.1"/>
    </source>
</evidence>
<feature type="transmembrane region" description="Helical" evidence="1">
    <location>
        <begin position="214"/>
        <end position="233"/>
    </location>
</feature>
<sequence>MSVLEQILRGMLVLSGLLLPGAGWAFGARLPLPWLAAGIISALVLLAGVIGLSAAHVPISLVSLSLWLAGVGLAGGWYWRSRPGISAPASRTNWQDCWLALPVLPMLIVACWRALTQPLSGVDVDFRWNHLALQLVAQQGLDFYPPVSPPDFTRYFWADGISPLVAGLYAWTYLAAGSTAKVWTAIPVVAQMLGLVFLVQALSRLWSSDHRSGWIGVALAGCCMLLQFAFNLGQETGLTALGVGGLMYYLTRWQRGEGEGLLLLAALCGGLVACAREYGPLYPGVSALWLLWRGSGWRTCGRFVAAALLLPGLWHLRVWIITGNPLYAHDLGSLFPGNPVFSAWMQAYMEAYGGVLAQAVGWRELGRLIVVSALPATAGVAAGIVVMRKRPEAGLGLLLVAAGLCTWIISIPYTAGGLFYSMRVLSPVLLLGCAWGGAVLATLVVRKGLRVACGLVLVVWSLDASLRALTIPLNPYRTPVRAWPDAGGTYQVEFAREAAAFVAAAIPHIEGRVLSDSAGLQHLFQEGDRDFVPLWSPDVRFLFANEADSDAGGRLRRLGYSHLLLKRAQSSIDFLERTGAWKKLQGQLTPVMANETYILLALRAPPAAP</sequence>
<keyword evidence="1" id="KW-0812">Transmembrane</keyword>
<proteinExistence type="predicted"/>
<keyword evidence="1" id="KW-1133">Transmembrane helix</keyword>
<dbReference type="Proteomes" id="UP000290218">
    <property type="component" value="Unassembled WGS sequence"/>
</dbReference>
<feature type="transmembrane region" description="Helical" evidence="1">
    <location>
        <begin position="182"/>
        <end position="202"/>
    </location>
</feature>
<feature type="transmembrane region" description="Helical" evidence="1">
    <location>
        <begin position="365"/>
        <end position="386"/>
    </location>
</feature>
<feature type="transmembrane region" description="Helical" evidence="1">
    <location>
        <begin position="32"/>
        <end position="52"/>
    </location>
</feature>
<feature type="transmembrane region" description="Helical" evidence="1">
    <location>
        <begin position="59"/>
        <end position="78"/>
    </location>
</feature>
<comment type="caution">
    <text evidence="2">The sequence shown here is derived from an EMBL/GenBank/DDBJ whole genome shotgun (WGS) entry which is preliminary data.</text>
</comment>
<organism evidence="2 3">
    <name type="scientific">Oleiharenicola lentus</name>
    <dbReference type="NCBI Taxonomy" id="2508720"/>
    <lineage>
        <taxon>Bacteria</taxon>
        <taxon>Pseudomonadati</taxon>
        <taxon>Verrucomicrobiota</taxon>
        <taxon>Opitutia</taxon>
        <taxon>Opitutales</taxon>
        <taxon>Opitutaceae</taxon>
        <taxon>Oleiharenicola</taxon>
    </lineage>
</organism>
<protein>
    <recommendedName>
        <fullName evidence="4">Glycosyltransferase RgtA/B/C/D-like domain-containing protein</fullName>
    </recommendedName>
</protein>